<evidence type="ECO:0000256" key="4">
    <source>
        <dbReference type="ARBA" id="ARBA00022989"/>
    </source>
</evidence>
<evidence type="ECO:0000256" key="2">
    <source>
        <dbReference type="ARBA" id="ARBA00022475"/>
    </source>
</evidence>
<evidence type="ECO:0000313" key="7">
    <source>
        <dbReference type="EMBL" id="MDN5212149.1"/>
    </source>
</evidence>
<dbReference type="EMBL" id="JAUJEB010000001">
    <property type="protein sequence ID" value="MDN5212149.1"/>
    <property type="molecule type" value="Genomic_DNA"/>
</dbReference>
<dbReference type="PANTHER" id="PTHR33529:SF8">
    <property type="entry name" value="PERMEASE, YJGP_YJGQ FAMILY"/>
    <property type="match status" value="1"/>
</dbReference>
<accession>A0ABT8L333</accession>
<comment type="caution">
    <text evidence="7">The sequence shown here is derived from an EMBL/GenBank/DDBJ whole genome shotgun (WGS) entry which is preliminary data.</text>
</comment>
<evidence type="ECO:0000256" key="1">
    <source>
        <dbReference type="ARBA" id="ARBA00004651"/>
    </source>
</evidence>
<evidence type="ECO:0000256" key="3">
    <source>
        <dbReference type="ARBA" id="ARBA00022692"/>
    </source>
</evidence>
<gene>
    <name evidence="7" type="ORF">QQ020_08805</name>
</gene>
<comment type="subcellular location">
    <subcellularLocation>
        <location evidence="1">Cell membrane</location>
        <topology evidence="1">Multi-pass membrane protein</topology>
    </subcellularLocation>
</comment>
<dbReference type="RefSeq" id="WP_346757473.1">
    <property type="nucleotide sequence ID" value="NZ_JAUJEB010000001.1"/>
</dbReference>
<dbReference type="PANTHER" id="PTHR33529">
    <property type="entry name" value="SLR0882 PROTEIN-RELATED"/>
    <property type="match status" value="1"/>
</dbReference>
<feature type="transmembrane region" description="Helical" evidence="6">
    <location>
        <begin position="335"/>
        <end position="353"/>
    </location>
</feature>
<evidence type="ECO:0000256" key="5">
    <source>
        <dbReference type="ARBA" id="ARBA00023136"/>
    </source>
</evidence>
<keyword evidence="8" id="KW-1185">Reference proteome</keyword>
<keyword evidence="3 6" id="KW-0812">Transmembrane</keyword>
<feature type="transmembrane region" description="Helical" evidence="6">
    <location>
        <begin position="104"/>
        <end position="123"/>
    </location>
</feature>
<proteinExistence type="predicted"/>
<keyword evidence="2" id="KW-1003">Cell membrane</keyword>
<name>A0ABT8L333_9BACT</name>
<dbReference type="Pfam" id="PF03739">
    <property type="entry name" value="LptF_LptG"/>
    <property type="match status" value="1"/>
</dbReference>
<dbReference type="InterPro" id="IPR005495">
    <property type="entry name" value="LptG/LptF_permease"/>
</dbReference>
<keyword evidence="4 6" id="KW-1133">Transmembrane helix</keyword>
<evidence type="ECO:0000256" key="6">
    <source>
        <dbReference type="SAM" id="Phobius"/>
    </source>
</evidence>
<organism evidence="7 8">
    <name type="scientific">Agaribacillus aureus</name>
    <dbReference type="NCBI Taxonomy" id="3051825"/>
    <lineage>
        <taxon>Bacteria</taxon>
        <taxon>Pseudomonadati</taxon>
        <taxon>Bacteroidota</taxon>
        <taxon>Cytophagia</taxon>
        <taxon>Cytophagales</taxon>
        <taxon>Splendidivirgaceae</taxon>
        <taxon>Agaribacillus</taxon>
    </lineage>
</organism>
<dbReference type="Proteomes" id="UP001172083">
    <property type="component" value="Unassembled WGS sequence"/>
</dbReference>
<sequence>MLKLIDKYILKRFLSAYFFVVVILVAVILVIDFTEKNDDFIKHNLSAWQILNYYKVVAPFFANLITPITVFIATVFVTSKMAGHSEIIAILSSGVSFVRMMRPYLFGSIIIASLSFYLNGWVIPDSNKERVAFEVQYTKKPFNYSERNIHIQEGNETFLYMQSYNNRVSRGNRFTMEKVDGTKLVEKLTADYVQWQPEKGKWLIKNWKLRRFDSLGETLSEGAELDTLLRIHPKDFENNYRRWEALTIDELNDYILELRSRGSMEVPVYQIEKYVRYMSPFTVIILTFIGLIVSARKTRGGTGFQIALGFLIAFVFIIVFILTKSIAETSSLNPIFVVWLPNIIFSLVGFVLYKTVPR</sequence>
<evidence type="ECO:0000313" key="8">
    <source>
        <dbReference type="Proteomes" id="UP001172083"/>
    </source>
</evidence>
<reference evidence="7" key="1">
    <citation type="submission" date="2023-06" db="EMBL/GenBank/DDBJ databases">
        <title>Genomic of Agaribacillus aureum.</title>
        <authorList>
            <person name="Wang G."/>
        </authorList>
    </citation>
    <scope>NUCLEOTIDE SEQUENCE</scope>
    <source>
        <strain evidence="7">BMA12</strain>
    </source>
</reference>
<feature type="transmembrane region" description="Helical" evidence="6">
    <location>
        <begin position="53"/>
        <end position="77"/>
    </location>
</feature>
<protein>
    <submittedName>
        <fullName evidence="7">LptF/LptG family permease</fullName>
    </submittedName>
</protein>
<feature type="transmembrane region" description="Helical" evidence="6">
    <location>
        <begin position="274"/>
        <end position="294"/>
    </location>
</feature>
<keyword evidence="5 6" id="KW-0472">Membrane</keyword>
<feature type="transmembrane region" description="Helical" evidence="6">
    <location>
        <begin position="12"/>
        <end position="33"/>
    </location>
</feature>
<feature type="transmembrane region" description="Helical" evidence="6">
    <location>
        <begin position="306"/>
        <end position="323"/>
    </location>
</feature>